<reference evidence="1 2" key="1">
    <citation type="submission" date="2018-03" db="EMBL/GenBank/DDBJ databases">
        <authorList>
            <person name="Keele B.F."/>
        </authorList>
    </citation>
    <scope>NUCLEOTIDE SEQUENCE [LARGE SCALE GENOMIC DNA]</scope>
    <source>
        <strain evidence="1 2">IB-3</strain>
    </source>
</reference>
<dbReference type="InterPro" id="IPR007061">
    <property type="entry name" value="MST-like"/>
</dbReference>
<accession>A0A2R7Z301</accession>
<dbReference type="AlphaFoldDB" id="A0A2R7Z301"/>
<dbReference type="RefSeq" id="WP_108343166.1">
    <property type="nucleotide sequence ID" value="NZ_PYXZ01000001.1"/>
</dbReference>
<dbReference type="Proteomes" id="UP000244867">
    <property type="component" value="Unassembled WGS sequence"/>
</dbReference>
<dbReference type="Gene3D" id="1.20.120.450">
    <property type="entry name" value="dinb family like domain"/>
    <property type="match status" value="1"/>
</dbReference>
<gene>
    <name evidence="1" type="ORF">C7S10_04670</name>
</gene>
<dbReference type="EMBL" id="PYXZ01000001">
    <property type="protein sequence ID" value="PUA82980.1"/>
    <property type="molecule type" value="Genomic_DNA"/>
</dbReference>
<proteinExistence type="predicted"/>
<dbReference type="InterPro" id="IPR034660">
    <property type="entry name" value="DinB/YfiT-like"/>
</dbReference>
<dbReference type="SUPFAM" id="SSF109854">
    <property type="entry name" value="DinB/YfiT-like putative metalloenzymes"/>
    <property type="match status" value="1"/>
</dbReference>
<dbReference type="OrthoDB" id="4548523at2"/>
<dbReference type="Pfam" id="PF04978">
    <property type="entry name" value="MST"/>
    <property type="match status" value="1"/>
</dbReference>
<sequence length="195" mass="21110">MIQPARLDEAAALATFLREQVEAVRTAAFGLTEEEARRVPARSDLSIGGILKHLASGWPTWQRREACASGERGWELTEDDYALFYGSFALTEEETLEQVLATYDAATAALVDAVATMDPGADAVEAPAPWFGRMEPTTVTGRMLALHLVEEFARHAGHADIVREQLDGALAGQLTMAVHDIPGNDFIQPWSSAAS</sequence>
<evidence type="ECO:0008006" key="3">
    <source>
        <dbReference type="Google" id="ProtNLM"/>
    </source>
</evidence>
<organism evidence="1 2">
    <name type="scientific">Nocardioides currus</name>
    <dbReference type="NCBI Taxonomy" id="2133958"/>
    <lineage>
        <taxon>Bacteria</taxon>
        <taxon>Bacillati</taxon>
        <taxon>Actinomycetota</taxon>
        <taxon>Actinomycetes</taxon>
        <taxon>Propionibacteriales</taxon>
        <taxon>Nocardioidaceae</taxon>
        <taxon>Nocardioides</taxon>
    </lineage>
</organism>
<protein>
    <recommendedName>
        <fullName evidence="3">Mini-circle protein</fullName>
    </recommendedName>
</protein>
<keyword evidence="2" id="KW-1185">Reference proteome</keyword>
<name>A0A2R7Z301_9ACTN</name>
<evidence type="ECO:0000313" key="2">
    <source>
        <dbReference type="Proteomes" id="UP000244867"/>
    </source>
</evidence>
<comment type="caution">
    <text evidence="1">The sequence shown here is derived from an EMBL/GenBank/DDBJ whole genome shotgun (WGS) entry which is preliminary data.</text>
</comment>
<evidence type="ECO:0000313" key="1">
    <source>
        <dbReference type="EMBL" id="PUA82980.1"/>
    </source>
</evidence>